<name>A0A8J3ZHR8_9ACTN</name>
<accession>A0A8J3ZHR8</accession>
<feature type="DNA-binding region" description="H-T-H motif" evidence="2">
    <location>
        <begin position="27"/>
        <end position="46"/>
    </location>
</feature>
<organism evidence="4 5">
    <name type="scientific">Virgisporangium aurantiacum</name>
    <dbReference type="NCBI Taxonomy" id="175570"/>
    <lineage>
        <taxon>Bacteria</taxon>
        <taxon>Bacillati</taxon>
        <taxon>Actinomycetota</taxon>
        <taxon>Actinomycetes</taxon>
        <taxon>Micromonosporales</taxon>
        <taxon>Micromonosporaceae</taxon>
        <taxon>Virgisporangium</taxon>
    </lineage>
</organism>
<evidence type="ECO:0000259" key="3">
    <source>
        <dbReference type="PROSITE" id="PS50977"/>
    </source>
</evidence>
<evidence type="ECO:0000256" key="1">
    <source>
        <dbReference type="ARBA" id="ARBA00023125"/>
    </source>
</evidence>
<sequence length="186" mass="20446">MNARLSVESWAAAALDALIDGGVPAVAVEPLAVRLGATKGSFYWHFSNRDALLAAALELWEKRYNESIEVADQVAEPARRLAFLFADVMSGSTDEVNLLAAADHPLVGPVVRRVAARRTDYLIDLFRQMGYSLGEARRRGLLAHQVYIGYIEMSRRLPELLPSGVASERHYVETVHAMLTGPVTVD</sequence>
<dbReference type="GO" id="GO:0003677">
    <property type="term" value="F:DNA binding"/>
    <property type="evidence" value="ECO:0007669"/>
    <property type="project" value="UniProtKB-UniRule"/>
</dbReference>
<dbReference type="AlphaFoldDB" id="A0A8J3ZHR8"/>
<dbReference type="PROSITE" id="PS50977">
    <property type="entry name" value="HTH_TETR_2"/>
    <property type="match status" value="1"/>
</dbReference>
<dbReference type="InterPro" id="IPR001647">
    <property type="entry name" value="HTH_TetR"/>
</dbReference>
<keyword evidence="5" id="KW-1185">Reference proteome</keyword>
<dbReference type="InterPro" id="IPR009057">
    <property type="entry name" value="Homeodomain-like_sf"/>
</dbReference>
<gene>
    <name evidence="4" type="ORF">Vau01_093060</name>
</gene>
<feature type="domain" description="HTH tetR-type" evidence="3">
    <location>
        <begin position="4"/>
        <end position="64"/>
    </location>
</feature>
<dbReference type="RefSeq" id="WP_204006964.1">
    <property type="nucleotide sequence ID" value="NZ_BOPG01000071.1"/>
</dbReference>
<dbReference type="Pfam" id="PF00440">
    <property type="entry name" value="TetR_N"/>
    <property type="match status" value="1"/>
</dbReference>
<evidence type="ECO:0000313" key="5">
    <source>
        <dbReference type="Proteomes" id="UP000612585"/>
    </source>
</evidence>
<evidence type="ECO:0000256" key="2">
    <source>
        <dbReference type="PROSITE-ProRule" id="PRU00335"/>
    </source>
</evidence>
<dbReference type="SUPFAM" id="SSF46689">
    <property type="entry name" value="Homeodomain-like"/>
    <property type="match status" value="1"/>
</dbReference>
<reference evidence="4" key="1">
    <citation type="submission" date="2021-01" db="EMBL/GenBank/DDBJ databases">
        <title>Whole genome shotgun sequence of Virgisporangium aurantiacum NBRC 16421.</title>
        <authorList>
            <person name="Komaki H."/>
            <person name="Tamura T."/>
        </authorList>
    </citation>
    <scope>NUCLEOTIDE SEQUENCE</scope>
    <source>
        <strain evidence="4">NBRC 16421</strain>
    </source>
</reference>
<proteinExistence type="predicted"/>
<dbReference type="EMBL" id="BOPG01000071">
    <property type="protein sequence ID" value="GIJ61790.1"/>
    <property type="molecule type" value="Genomic_DNA"/>
</dbReference>
<protein>
    <submittedName>
        <fullName evidence="4">TetR family transcriptional regulator</fullName>
    </submittedName>
</protein>
<dbReference type="Proteomes" id="UP000612585">
    <property type="component" value="Unassembled WGS sequence"/>
</dbReference>
<keyword evidence="1 2" id="KW-0238">DNA-binding</keyword>
<comment type="caution">
    <text evidence="4">The sequence shown here is derived from an EMBL/GenBank/DDBJ whole genome shotgun (WGS) entry which is preliminary data.</text>
</comment>
<evidence type="ECO:0000313" key="4">
    <source>
        <dbReference type="EMBL" id="GIJ61790.1"/>
    </source>
</evidence>
<dbReference type="Gene3D" id="1.10.357.10">
    <property type="entry name" value="Tetracycline Repressor, domain 2"/>
    <property type="match status" value="1"/>
</dbReference>